<keyword evidence="2" id="KW-1133">Transmembrane helix</keyword>
<dbReference type="NCBIfam" id="NF008528">
    <property type="entry name" value="PRK11463.1-2"/>
    <property type="match status" value="1"/>
</dbReference>
<dbReference type="EMBL" id="PPCV01000001">
    <property type="protein sequence ID" value="RXW33456.1"/>
    <property type="molecule type" value="Genomic_DNA"/>
</dbReference>
<organism evidence="3 4">
    <name type="scientific">Propioniciclava flava</name>
    <dbReference type="NCBI Taxonomy" id="2072026"/>
    <lineage>
        <taxon>Bacteria</taxon>
        <taxon>Bacillati</taxon>
        <taxon>Actinomycetota</taxon>
        <taxon>Actinomycetes</taxon>
        <taxon>Propionibacteriales</taxon>
        <taxon>Propionibacteriaceae</taxon>
        <taxon>Propioniciclava</taxon>
    </lineage>
</organism>
<accession>A0A4Q2EKZ6</accession>
<dbReference type="Proteomes" id="UP000290624">
    <property type="component" value="Unassembled WGS sequence"/>
</dbReference>
<evidence type="ECO:0000256" key="1">
    <source>
        <dbReference type="SAM" id="MobiDB-lite"/>
    </source>
</evidence>
<comment type="caution">
    <text evidence="3">The sequence shown here is derived from an EMBL/GenBank/DDBJ whole genome shotgun (WGS) entry which is preliminary data.</text>
</comment>
<name>A0A4Q2EKZ6_9ACTN</name>
<keyword evidence="2" id="KW-0472">Membrane</keyword>
<dbReference type="RefSeq" id="WP_129457421.1">
    <property type="nucleotide sequence ID" value="NZ_PPCV01000001.1"/>
</dbReference>
<dbReference type="PANTHER" id="PTHR35335:SF1">
    <property type="entry name" value="UPF0716 PROTEIN FXSA"/>
    <property type="match status" value="1"/>
</dbReference>
<keyword evidence="2" id="KW-0812">Transmembrane</keyword>
<feature type="region of interest" description="Disordered" evidence="1">
    <location>
        <begin position="144"/>
        <end position="170"/>
    </location>
</feature>
<gene>
    <name evidence="3" type="ORF">C1706_01455</name>
</gene>
<dbReference type="InterPro" id="IPR007313">
    <property type="entry name" value="FxsA"/>
</dbReference>
<evidence type="ECO:0000256" key="2">
    <source>
        <dbReference type="SAM" id="Phobius"/>
    </source>
</evidence>
<sequence length="170" mass="17774">MRRSRVALVVAGLLAVAEIALLAWVGQALGVWWTLLIVVLGGVVGGAIIRHEGSKAWASLREAQAHPQEASSQLTDAALVLTGGALIAVPGLLTDIIGLLLIVPATRPLARRGVRAILAGLTRPYRDQIDLLQAQADPGSVVEGETVEQPGFHPPAGTDDPTIIRGEIEP</sequence>
<evidence type="ECO:0008006" key="5">
    <source>
        <dbReference type="Google" id="ProtNLM"/>
    </source>
</evidence>
<proteinExistence type="predicted"/>
<feature type="transmembrane region" description="Helical" evidence="2">
    <location>
        <begin position="32"/>
        <end position="49"/>
    </location>
</feature>
<dbReference type="Pfam" id="PF04186">
    <property type="entry name" value="FxsA"/>
    <property type="match status" value="1"/>
</dbReference>
<dbReference type="AlphaFoldDB" id="A0A4Q2EKZ6"/>
<reference evidence="3 4" key="1">
    <citation type="submission" date="2018-01" db="EMBL/GenBank/DDBJ databases">
        <title>Lactibacter flavus gen. nov., sp. nov., a novel bacterium of the family Propionibacteriaceae isolated from raw milk and dairy products.</title>
        <authorList>
            <person name="Wenning M."/>
            <person name="Breitenwieser F."/>
            <person name="Huptas C."/>
            <person name="von Neubeck M."/>
            <person name="Busse H.-J."/>
            <person name="Scherer S."/>
        </authorList>
    </citation>
    <scope>NUCLEOTIDE SEQUENCE [LARGE SCALE GENOMIC DNA]</scope>
    <source>
        <strain evidence="3 4">VG341</strain>
    </source>
</reference>
<evidence type="ECO:0000313" key="3">
    <source>
        <dbReference type="EMBL" id="RXW33456.1"/>
    </source>
</evidence>
<dbReference type="OrthoDB" id="9792788at2"/>
<dbReference type="GO" id="GO:0016020">
    <property type="term" value="C:membrane"/>
    <property type="evidence" value="ECO:0007669"/>
    <property type="project" value="InterPro"/>
</dbReference>
<keyword evidence="4" id="KW-1185">Reference proteome</keyword>
<feature type="transmembrane region" description="Helical" evidence="2">
    <location>
        <begin position="78"/>
        <end position="103"/>
    </location>
</feature>
<evidence type="ECO:0000313" key="4">
    <source>
        <dbReference type="Proteomes" id="UP000290624"/>
    </source>
</evidence>
<protein>
    <recommendedName>
        <fullName evidence="5">FxsA family protein</fullName>
    </recommendedName>
</protein>
<dbReference type="PANTHER" id="PTHR35335">
    <property type="entry name" value="UPF0716 PROTEIN FXSA"/>
    <property type="match status" value="1"/>
</dbReference>